<dbReference type="AlphaFoldDB" id="A0A0H3BJ65"/>
<proteinExistence type="predicted"/>
<evidence type="ECO:0000313" key="2">
    <source>
        <dbReference type="Proteomes" id="UP000001202"/>
    </source>
</evidence>
<reference evidence="1 2" key="1">
    <citation type="journal article" date="2008" name="BMC Microbiol.">
        <title>Complete genome sequence of Treponema pallidum ssp. pallidum strain SS14 determined with oligonucleotide arrays.</title>
        <authorList>
            <person name="Matejkova P."/>
            <person name="Strouhal M."/>
            <person name="Smajs D."/>
            <person name="Norris S.J."/>
            <person name="Palzkill T."/>
            <person name="Petrosino J.F."/>
            <person name="Sodergren E."/>
            <person name="Norton J.E."/>
            <person name="Singh J."/>
            <person name="Richmond T.A."/>
            <person name="Molla M.N."/>
            <person name="Albert T.J."/>
            <person name="Weinstock G.M."/>
        </authorList>
    </citation>
    <scope>NUCLEOTIDE SEQUENCE [LARGE SCALE GENOMIC DNA]</scope>
    <source>
        <strain evidence="1 2">SS14</strain>
    </source>
</reference>
<evidence type="ECO:0000313" key="1">
    <source>
        <dbReference type="EMBL" id="ACD70849.1"/>
    </source>
</evidence>
<dbReference type="InterPro" id="IPR027417">
    <property type="entry name" value="P-loop_NTPase"/>
</dbReference>
<dbReference type="RefSeq" id="WP_010881871.1">
    <property type="nucleotide sequence ID" value="NC_010741.1"/>
</dbReference>
<gene>
    <name evidence="1" type="ordered locus">TPASS_0423</name>
</gene>
<name>A0A0H3BJ65_TREPS</name>
<dbReference type="EMBL" id="CP000805">
    <property type="protein sequence ID" value="ACD70849.1"/>
    <property type="molecule type" value="Genomic_DNA"/>
</dbReference>
<dbReference type="KEGG" id="tpp:TPASS_0423"/>
<sequence>MRVFVSWHKQKDKGERERAGALQGACIGTPEHRQVFALVGRSGSGKSFRAQIVMRRFDIAFVIDDGLLIREDKIIAGRSAKQERTLLAAIRVALFENTMHRRVVARVLTYFLCGSQNKKVLILGTSERMVRRIALRVGLPEPGHIIRIEDIASSEEIACALRTRHVEGTHVIPVPSGEVRKSYPKIFYERIKLLLRREAGAERIGRWAHAIWHEGLKRACSGAHAHVFEKSIVRPPFSCNLRVVAATEGTQDASPVVVPPHEELALQQ</sequence>
<organism evidence="1 2">
    <name type="scientific">Treponema pallidum subsp. pallidum (strain SS14)</name>
    <dbReference type="NCBI Taxonomy" id="455434"/>
    <lineage>
        <taxon>Bacteria</taxon>
        <taxon>Pseudomonadati</taxon>
        <taxon>Spirochaetota</taxon>
        <taxon>Spirochaetia</taxon>
        <taxon>Spirochaetales</taxon>
        <taxon>Treponemataceae</taxon>
        <taxon>Treponema</taxon>
    </lineage>
</organism>
<dbReference type="GeneID" id="93876195"/>
<dbReference type="PATRIC" id="fig|455434.6.peg.424"/>
<accession>A0A0H3BJ65</accession>
<protein>
    <submittedName>
        <fullName evidence="1">Uncharacterized protein</fullName>
    </submittedName>
</protein>
<dbReference type="SUPFAM" id="SSF52540">
    <property type="entry name" value="P-loop containing nucleoside triphosphate hydrolases"/>
    <property type="match status" value="1"/>
</dbReference>
<dbReference type="Proteomes" id="UP000001202">
    <property type="component" value="Chromosome"/>
</dbReference>